<feature type="signal peptide" evidence="1">
    <location>
        <begin position="1"/>
        <end position="20"/>
    </location>
</feature>
<keyword evidence="1" id="KW-0732">Signal</keyword>
<feature type="chain" id="PRO_5024419349" evidence="1">
    <location>
        <begin position="21"/>
        <end position="124"/>
    </location>
</feature>
<accession>A0A5S6QIT1</accession>
<reference evidence="3" key="1">
    <citation type="submission" date="2019-12" db="UniProtKB">
        <authorList>
            <consortium name="WormBaseParasite"/>
        </authorList>
    </citation>
    <scope>IDENTIFICATION</scope>
</reference>
<protein>
    <submittedName>
        <fullName evidence="3">4Fe-4S ferredoxin-type domain-containing protein</fullName>
    </submittedName>
</protein>
<evidence type="ECO:0000313" key="3">
    <source>
        <dbReference type="WBParaSite" id="TMUE_2000007108.1"/>
    </source>
</evidence>
<dbReference type="Proteomes" id="UP000046395">
    <property type="component" value="Unassembled WGS sequence"/>
</dbReference>
<name>A0A5S6QIT1_TRIMR</name>
<evidence type="ECO:0000313" key="2">
    <source>
        <dbReference type="Proteomes" id="UP000046395"/>
    </source>
</evidence>
<organism evidence="2 3">
    <name type="scientific">Trichuris muris</name>
    <name type="common">Mouse whipworm</name>
    <dbReference type="NCBI Taxonomy" id="70415"/>
    <lineage>
        <taxon>Eukaryota</taxon>
        <taxon>Metazoa</taxon>
        <taxon>Ecdysozoa</taxon>
        <taxon>Nematoda</taxon>
        <taxon>Enoplea</taxon>
        <taxon>Dorylaimia</taxon>
        <taxon>Trichinellida</taxon>
        <taxon>Trichuridae</taxon>
        <taxon>Trichuris</taxon>
    </lineage>
</organism>
<dbReference type="AlphaFoldDB" id="A0A5S6QIT1"/>
<dbReference type="WBParaSite" id="TMUE_2000007108.1">
    <property type="protein sequence ID" value="TMUE_2000007108.1"/>
    <property type="gene ID" value="WBGene00299792"/>
</dbReference>
<proteinExistence type="predicted"/>
<sequence>MNVPILCFIVTVFWCSSCAAIYQDSYPLISNCGTTPLTYCHLCNPCDTCCLQTCIPCTSCQFKHVRCSMCQPWDFTCLSSCIPGDLPCITTTAQPPVTTAPAVRCCHLCPKWDLICLRLCIKCP</sequence>
<keyword evidence="2" id="KW-1185">Reference proteome</keyword>
<evidence type="ECO:0000256" key="1">
    <source>
        <dbReference type="SAM" id="SignalP"/>
    </source>
</evidence>